<feature type="domain" description="RWD" evidence="2">
    <location>
        <begin position="1"/>
        <end position="117"/>
    </location>
</feature>
<reference evidence="3 4" key="1">
    <citation type="submission" date="2024-06" db="EMBL/GenBank/DDBJ databases">
        <authorList>
            <person name="Kraege A."/>
            <person name="Thomma B."/>
        </authorList>
    </citation>
    <scope>NUCLEOTIDE SEQUENCE [LARGE SCALE GENOMIC DNA]</scope>
</reference>
<feature type="compositionally biased region" description="Basic and acidic residues" evidence="1">
    <location>
        <begin position="132"/>
        <end position="143"/>
    </location>
</feature>
<dbReference type="Gene3D" id="3.10.110.10">
    <property type="entry name" value="Ubiquitin Conjugating Enzyme"/>
    <property type="match status" value="1"/>
</dbReference>
<feature type="region of interest" description="Disordered" evidence="1">
    <location>
        <begin position="122"/>
        <end position="143"/>
    </location>
</feature>
<dbReference type="Pfam" id="PF05773">
    <property type="entry name" value="RWD"/>
    <property type="match status" value="1"/>
</dbReference>
<feature type="compositionally biased region" description="Basic and acidic residues" evidence="1">
    <location>
        <begin position="201"/>
        <end position="211"/>
    </location>
</feature>
<keyword evidence="4" id="KW-1185">Reference proteome</keyword>
<feature type="compositionally biased region" description="Low complexity" evidence="1">
    <location>
        <begin position="122"/>
        <end position="131"/>
    </location>
</feature>
<dbReference type="EMBL" id="CAXHTA020000010">
    <property type="protein sequence ID" value="CAL5224186.1"/>
    <property type="molecule type" value="Genomic_DNA"/>
</dbReference>
<comment type="caution">
    <text evidence="3">The sequence shown here is derived from an EMBL/GenBank/DDBJ whole genome shotgun (WGS) entry which is preliminary data.</text>
</comment>
<organism evidence="3 4">
    <name type="scientific">Coccomyxa viridis</name>
    <dbReference type="NCBI Taxonomy" id="1274662"/>
    <lineage>
        <taxon>Eukaryota</taxon>
        <taxon>Viridiplantae</taxon>
        <taxon>Chlorophyta</taxon>
        <taxon>core chlorophytes</taxon>
        <taxon>Trebouxiophyceae</taxon>
        <taxon>Trebouxiophyceae incertae sedis</taxon>
        <taxon>Coccomyxaceae</taxon>
        <taxon>Coccomyxa</taxon>
    </lineage>
</organism>
<dbReference type="Proteomes" id="UP001497392">
    <property type="component" value="Unassembled WGS sequence"/>
</dbReference>
<accession>A0ABP1FXJ9</accession>
<dbReference type="PROSITE" id="PS50908">
    <property type="entry name" value="RWD"/>
    <property type="match status" value="1"/>
</dbReference>
<dbReference type="InterPro" id="IPR006575">
    <property type="entry name" value="RWD_dom"/>
</dbReference>
<name>A0ABP1FXJ9_9CHLO</name>
<evidence type="ECO:0000256" key="1">
    <source>
        <dbReference type="SAM" id="MobiDB-lite"/>
    </source>
</evidence>
<dbReference type="CDD" id="cd23823">
    <property type="entry name" value="RWD_GCN2"/>
    <property type="match status" value="1"/>
</dbReference>
<dbReference type="PANTHER" id="PTHR12292">
    <property type="entry name" value="RWD DOMAIN-CONTAINING PROTEIN"/>
    <property type="match status" value="1"/>
</dbReference>
<sequence>MELEALQAILMEDLTELVDDLPEGWSRSSPCYRIVINPSDEGEAPAAELDYKLELVFAHTPSYPDEAPLYKARSIRGLGSADLADVSARLAEQVEANMGMAMIYALASTAQDWLREKAAAAGQGAAPVDPAAARKAEDEAEERRLAEIRSHGTMVTPQTFSEWKKRFDAEMALQRASVQGADTTGDKKHKGPTGKQFFRQLEADAKAKGTEMQDEEELDEDVDADYEENGRGDDEDDLDDEDDEDEDEDDEFLDEYLADKTGK</sequence>
<protein>
    <submittedName>
        <fullName evidence="3">G6828 protein</fullName>
    </submittedName>
</protein>
<dbReference type="InterPro" id="IPR040213">
    <property type="entry name" value="GIR2-like"/>
</dbReference>
<dbReference type="SMART" id="SM00591">
    <property type="entry name" value="RWD"/>
    <property type="match status" value="1"/>
</dbReference>
<dbReference type="InterPro" id="IPR016135">
    <property type="entry name" value="UBQ-conjugating_enzyme/RWD"/>
</dbReference>
<dbReference type="SUPFAM" id="SSF54495">
    <property type="entry name" value="UBC-like"/>
    <property type="match status" value="1"/>
</dbReference>
<evidence type="ECO:0000313" key="4">
    <source>
        <dbReference type="Proteomes" id="UP001497392"/>
    </source>
</evidence>
<evidence type="ECO:0000313" key="3">
    <source>
        <dbReference type="EMBL" id="CAL5224186.1"/>
    </source>
</evidence>
<proteinExistence type="predicted"/>
<evidence type="ECO:0000259" key="2">
    <source>
        <dbReference type="PROSITE" id="PS50908"/>
    </source>
</evidence>
<feature type="compositionally biased region" description="Acidic residues" evidence="1">
    <location>
        <begin position="212"/>
        <end position="256"/>
    </location>
</feature>
<gene>
    <name evidence="3" type="primary">g6828</name>
    <name evidence="3" type="ORF">VP750_LOCUS5845</name>
</gene>
<feature type="region of interest" description="Disordered" evidence="1">
    <location>
        <begin position="177"/>
        <end position="263"/>
    </location>
</feature>